<feature type="domain" description="Rad4 beta-hairpin" evidence="9">
    <location>
        <begin position="886"/>
        <end position="942"/>
    </location>
</feature>
<feature type="coiled-coil region" evidence="6">
    <location>
        <begin position="1119"/>
        <end position="1146"/>
    </location>
</feature>
<feature type="compositionally biased region" description="Basic and acidic residues" evidence="7">
    <location>
        <begin position="460"/>
        <end position="489"/>
    </location>
</feature>
<dbReference type="GO" id="GO:0006298">
    <property type="term" value="P:mismatch repair"/>
    <property type="evidence" value="ECO:0007669"/>
    <property type="project" value="TreeGrafter"/>
</dbReference>
<protein>
    <submittedName>
        <fullName evidence="11">Uncharacterized protein</fullName>
    </submittedName>
</protein>
<evidence type="ECO:0000256" key="3">
    <source>
        <dbReference type="ARBA" id="ARBA00022763"/>
    </source>
</evidence>
<dbReference type="FunFam" id="3.30.70.2460:FF:000001">
    <property type="entry name" value="DNA repair protein Rad4 family"/>
    <property type="match status" value="1"/>
</dbReference>
<feature type="region of interest" description="Disordered" evidence="7">
    <location>
        <begin position="1"/>
        <end position="57"/>
    </location>
</feature>
<comment type="similarity">
    <text evidence="2">Belongs to the XPC family.</text>
</comment>
<evidence type="ECO:0000259" key="8">
    <source>
        <dbReference type="SMART" id="SM01030"/>
    </source>
</evidence>
<evidence type="ECO:0000256" key="1">
    <source>
        <dbReference type="ARBA" id="ARBA00004123"/>
    </source>
</evidence>
<feature type="compositionally biased region" description="Basic residues" evidence="7">
    <location>
        <begin position="27"/>
        <end position="43"/>
    </location>
</feature>
<dbReference type="Pfam" id="PF03835">
    <property type="entry name" value="Rad4"/>
    <property type="match status" value="1"/>
</dbReference>
<evidence type="ECO:0000259" key="9">
    <source>
        <dbReference type="SMART" id="SM01031"/>
    </source>
</evidence>
<dbReference type="InterPro" id="IPR018328">
    <property type="entry name" value="Rad4_beta-hairpin_dom3"/>
</dbReference>
<name>A0A9N9S8S1_PHACE</name>
<evidence type="ECO:0000313" key="11">
    <source>
        <dbReference type="EMBL" id="CAG9813342.1"/>
    </source>
</evidence>
<feature type="compositionally biased region" description="Basic and acidic residues" evidence="7">
    <location>
        <begin position="389"/>
        <end position="419"/>
    </location>
</feature>
<dbReference type="SUPFAM" id="SSF54001">
    <property type="entry name" value="Cysteine proteinases"/>
    <property type="match status" value="1"/>
</dbReference>
<feature type="compositionally biased region" description="Polar residues" evidence="7">
    <location>
        <begin position="510"/>
        <end position="520"/>
    </location>
</feature>
<keyword evidence="12" id="KW-1185">Reference proteome</keyword>
<dbReference type="InterPro" id="IPR038765">
    <property type="entry name" value="Papain-like_cys_pep_sf"/>
</dbReference>
<dbReference type="SMART" id="SM01031">
    <property type="entry name" value="BHD_2"/>
    <property type="match status" value="1"/>
</dbReference>
<dbReference type="Proteomes" id="UP001153737">
    <property type="component" value="Chromosome 1"/>
</dbReference>
<feature type="compositionally biased region" description="Basic and acidic residues" evidence="7">
    <location>
        <begin position="524"/>
        <end position="545"/>
    </location>
</feature>
<dbReference type="Gene3D" id="3.30.70.2460">
    <property type="entry name" value="Rad4, beta-hairpin domain BHD3"/>
    <property type="match status" value="1"/>
</dbReference>
<dbReference type="PANTHER" id="PTHR12135">
    <property type="entry name" value="DNA REPAIR PROTEIN XP-C / RAD4"/>
    <property type="match status" value="1"/>
</dbReference>
<dbReference type="GO" id="GO:0003697">
    <property type="term" value="F:single-stranded DNA binding"/>
    <property type="evidence" value="ECO:0007669"/>
    <property type="project" value="TreeGrafter"/>
</dbReference>
<keyword evidence="3" id="KW-0227">DNA damage</keyword>
<dbReference type="InterPro" id="IPR008979">
    <property type="entry name" value="Galactose-bd-like_sf"/>
</dbReference>
<keyword evidence="5" id="KW-0539">Nucleus</keyword>
<dbReference type="Gene3D" id="3.90.260.10">
    <property type="entry name" value="Transglutaminase-like"/>
    <property type="match status" value="2"/>
</dbReference>
<dbReference type="GO" id="GO:0005737">
    <property type="term" value="C:cytoplasm"/>
    <property type="evidence" value="ECO:0007669"/>
    <property type="project" value="TreeGrafter"/>
</dbReference>
<organism evidence="11 12">
    <name type="scientific">Phaedon cochleariae</name>
    <name type="common">Mustard beetle</name>
    <dbReference type="NCBI Taxonomy" id="80249"/>
    <lineage>
        <taxon>Eukaryota</taxon>
        <taxon>Metazoa</taxon>
        <taxon>Ecdysozoa</taxon>
        <taxon>Arthropoda</taxon>
        <taxon>Hexapoda</taxon>
        <taxon>Insecta</taxon>
        <taxon>Pterygota</taxon>
        <taxon>Neoptera</taxon>
        <taxon>Endopterygota</taxon>
        <taxon>Coleoptera</taxon>
        <taxon>Polyphaga</taxon>
        <taxon>Cucujiformia</taxon>
        <taxon>Chrysomeloidea</taxon>
        <taxon>Chrysomelidae</taxon>
        <taxon>Chrysomelinae</taxon>
        <taxon>Chrysomelini</taxon>
        <taxon>Phaedon</taxon>
    </lineage>
</organism>
<evidence type="ECO:0000259" key="10">
    <source>
        <dbReference type="SMART" id="SM01032"/>
    </source>
</evidence>
<dbReference type="Pfam" id="PF10405">
    <property type="entry name" value="BHD_3"/>
    <property type="match status" value="1"/>
</dbReference>
<dbReference type="SUPFAM" id="SSF49785">
    <property type="entry name" value="Galactose-binding domain-like"/>
    <property type="match status" value="1"/>
</dbReference>
<dbReference type="InterPro" id="IPR042488">
    <property type="entry name" value="Rad4_BHD3_sf"/>
</dbReference>
<evidence type="ECO:0000256" key="2">
    <source>
        <dbReference type="ARBA" id="ARBA00009525"/>
    </source>
</evidence>
<dbReference type="GO" id="GO:0000111">
    <property type="term" value="C:nucleotide-excision repair factor 2 complex"/>
    <property type="evidence" value="ECO:0007669"/>
    <property type="project" value="TreeGrafter"/>
</dbReference>
<evidence type="ECO:0000256" key="4">
    <source>
        <dbReference type="ARBA" id="ARBA00023204"/>
    </source>
</evidence>
<evidence type="ECO:0000313" key="12">
    <source>
        <dbReference type="Proteomes" id="UP001153737"/>
    </source>
</evidence>
<dbReference type="GO" id="GO:0071942">
    <property type="term" value="C:XPC complex"/>
    <property type="evidence" value="ECO:0007669"/>
    <property type="project" value="TreeGrafter"/>
</dbReference>
<sequence length="1363" mass="156217">MHRTRRSVKTAPIIEDSSESEDEVPVKKPRGTPKIRGKNKNKSTNHSSSSSESDIENYLQPIDKLDFSSSFFNTENKNETEFKNIEKGIFAGVTRLSESSDSDELEDVNETTKASLSVATSDETEAQPSTFTTDVNFQQLEDYTRKIEEAKKQVEKYNAKKTTENSLDIGHLLAAGESKQVTLENIKEEDLHSSDFESTDDEWEEVKVKEQTETKEKAAVPKDGIQITVGEMPDHCKKKKGVDLLAAMKRRLNRIRKENQVFVHKVHLLCWIAHGNYVNSILNNTELLGLGLSLLPSDKCYPSDRTDLGYLEQIVQWYKKTVILNEKTAPKELELVNLIKFQINKKQVLNKKMYVLIFVIILRALGIQCRLVMSLQVEPLRPPASDLHTLSKESDEKNPKGKKSTEPIMEKKSSNKKSEVQNNKMGNRLKKEDVKKHTISKSQDQHVPGTSKVINRNLNKNKDSNTKKTEKPIEKDKESSSNKKTEKQSKKTTRNYSKVTGSVGPMPTETARSTRSSKTVSDIPKNKGEVKKDIKNNLTVTDEKKPRIKSNSEAPSKKNAGKKTRSLSGSDVGNPKKSAQRRVRKKDEVPQLDGMNDSNDDFSDVFNILQLDGANDKETKKRTSQKPNLQKLKVVVEKLQPNRKKVRAESDSESEFSPSPPKKLKKNAPNLSKLKSPVGITKQLDVRNDIINLIKGRIAEQKHVDRSKLARKSIKKSKIPIQDSDSDSDYMIDPIEKKHHDSDSDIDYFVPKPKVKRRIDLKKDGTKIISSDSDLDAAGKKKKKGFNFWVEVYLESEEKWISADVTRGQVYCINEIFSRATHPVSYILAWNNDNTLKDVTRRYKNHPLYALRRHLLKFEDIYPADIAPIGFVRKEAVYPRNCVYVCKSRDIWLKDARVVKPGEKPYKIVKARPKYDKLSNKMITDQLLEIFGPWQTMEYEPPTAQNGVVPRNAFGNVELFKPCMLPKGTVHLKLAGLNKVCRKLNIDCASAIVGFDFHGGWSHPTYDGFVVCEEFTDQVIAAWELEQDEIEKKENEKIEKRVYGNWRKLIKGLFIRERLKAKYDFGGESSSVPKDKKKTKKPRIQSDMRYIRTSPCLKTFWEKDDKGGYKDNRQYPSLKERMRGGIKELKHEIALWKEEMKERLESDPLLIFRPGEVDVQWQFNDTESLKKWIVTADSDNNEGHSNCSLTLTSGGKGIFSGELSTRAPKDGRVKRSGYCNIKTTRARKSFRRDAHLDWTSYNMLVMRVRGDGRSYLLNIHTRGYYDITWNDMYHYVLFTRGGPYWQVARIPFSKFYFASKGRIQDRQESIPLNKITSFGITAGERHGGEFSLEIDYIGLEFDPNHREDFAYEMYKTSKYIVAT</sequence>
<dbReference type="InterPro" id="IPR018327">
    <property type="entry name" value="BHD_2"/>
</dbReference>
<reference evidence="11" key="1">
    <citation type="submission" date="2022-01" db="EMBL/GenBank/DDBJ databases">
        <authorList>
            <person name="King R."/>
        </authorList>
    </citation>
    <scope>NUCLEOTIDE SEQUENCE</scope>
</reference>
<dbReference type="InterPro" id="IPR018325">
    <property type="entry name" value="Rad4/PNGase_transGLS-fold"/>
</dbReference>
<dbReference type="PANTHER" id="PTHR12135:SF0">
    <property type="entry name" value="DNA REPAIR PROTEIN COMPLEMENTING XP-C CELLS"/>
    <property type="match status" value="1"/>
</dbReference>
<keyword evidence="4" id="KW-0234">DNA repair</keyword>
<comment type="subcellular location">
    <subcellularLocation>
        <location evidence="1">Nucleus</location>
    </subcellularLocation>
</comment>
<evidence type="ECO:0000256" key="7">
    <source>
        <dbReference type="SAM" id="MobiDB-lite"/>
    </source>
</evidence>
<feature type="region of interest" description="Disordered" evidence="7">
    <location>
        <begin position="382"/>
        <end position="673"/>
    </location>
</feature>
<evidence type="ECO:0000256" key="5">
    <source>
        <dbReference type="ARBA" id="ARBA00023242"/>
    </source>
</evidence>
<dbReference type="InterPro" id="IPR004583">
    <property type="entry name" value="DNA_repair_Rad4"/>
</dbReference>
<dbReference type="GO" id="GO:0003684">
    <property type="term" value="F:damaged DNA binding"/>
    <property type="evidence" value="ECO:0007669"/>
    <property type="project" value="InterPro"/>
</dbReference>
<reference evidence="11" key="2">
    <citation type="submission" date="2022-10" db="EMBL/GenBank/DDBJ databases">
        <authorList>
            <consortium name="ENA_rothamsted_submissions"/>
            <consortium name="culmorum"/>
            <person name="King R."/>
        </authorList>
    </citation>
    <scope>NUCLEOTIDE SEQUENCE</scope>
</reference>
<evidence type="ECO:0000256" key="6">
    <source>
        <dbReference type="SAM" id="Coils"/>
    </source>
</evidence>
<accession>A0A9N9S8S1</accession>
<feature type="domain" description="Rad4 beta-hairpin" evidence="8">
    <location>
        <begin position="839"/>
        <end position="884"/>
    </location>
</feature>
<dbReference type="Pfam" id="PF08547">
    <property type="entry name" value="CIA30"/>
    <property type="match status" value="1"/>
</dbReference>
<dbReference type="InterPro" id="IPR013857">
    <property type="entry name" value="NADH-UbQ_OxRdtase-assoc_prot30"/>
</dbReference>
<keyword evidence="6" id="KW-0175">Coiled coil</keyword>
<gene>
    <name evidence="11" type="ORF">PHAECO_LOCUS1087</name>
</gene>
<feature type="coiled-coil region" evidence="6">
    <location>
        <begin position="140"/>
        <end position="167"/>
    </location>
</feature>
<dbReference type="GO" id="GO:0006289">
    <property type="term" value="P:nucleotide-excision repair"/>
    <property type="evidence" value="ECO:0007669"/>
    <property type="project" value="InterPro"/>
</dbReference>
<feature type="domain" description="Rad4 beta-hairpin" evidence="10">
    <location>
        <begin position="949"/>
        <end position="1023"/>
    </location>
</feature>
<proteinExistence type="inferred from homology"/>
<dbReference type="EMBL" id="OU896707">
    <property type="protein sequence ID" value="CAG9813342.1"/>
    <property type="molecule type" value="Genomic_DNA"/>
</dbReference>
<dbReference type="SMART" id="SM01030">
    <property type="entry name" value="BHD_1"/>
    <property type="match status" value="1"/>
</dbReference>
<dbReference type="InterPro" id="IPR018326">
    <property type="entry name" value="Rad4_beta-hairpin_dom1"/>
</dbReference>
<dbReference type="OrthoDB" id="300780at2759"/>
<dbReference type="Pfam" id="PF10404">
    <property type="entry name" value="BHD_2"/>
    <property type="match status" value="1"/>
</dbReference>
<dbReference type="InterPro" id="IPR036985">
    <property type="entry name" value="Transglutaminase-like_sf"/>
</dbReference>
<dbReference type="SMART" id="SM01032">
    <property type="entry name" value="BHD_3"/>
    <property type="match status" value="1"/>
</dbReference>